<organism evidence="2 3">
    <name type="scientific">Novosphingobium taihuense</name>
    <dbReference type="NCBI Taxonomy" id="260085"/>
    <lineage>
        <taxon>Bacteria</taxon>
        <taxon>Pseudomonadati</taxon>
        <taxon>Pseudomonadota</taxon>
        <taxon>Alphaproteobacteria</taxon>
        <taxon>Sphingomonadales</taxon>
        <taxon>Sphingomonadaceae</taxon>
        <taxon>Novosphingobium</taxon>
    </lineage>
</organism>
<name>A0A7W7EV79_9SPHN</name>
<proteinExistence type="predicted"/>
<gene>
    <name evidence="2" type="ORF">GGR37_003472</name>
</gene>
<keyword evidence="1" id="KW-0812">Transmembrane</keyword>
<evidence type="ECO:0008006" key="4">
    <source>
        <dbReference type="Google" id="ProtNLM"/>
    </source>
</evidence>
<keyword evidence="1" id="KW-1133">Transmembrane helix</keyword>
<evidence type="ECO:0000313" key="2">
    <source>
        <dbReference type="EMBL" id="MBB4615182.1"/>
    </source>
</evidence>
<dbReference type="Proteomes" id="UP000538566">
    <property type="component" value="Unassembled WGS sequence"/>
</dbReference>
<evidence type="ECO:0000313" key="3">
    <source>
        <dbReference type="Proteomes" id="UP000538566"/>
    </source>
</evidence>
<dbReference type="RefSeq" id="WP_183661236.1">
    <property type="nucleotide sequence ID" value="NZ_JACHOA010000007.1"/>
</dbReference>
<keyword evidence="3" id="KW-1185">Reference proteome</keyword>
<dbReference type="AlphaFoldDB" id="A0A7W7EV79"/>
<accession>A0A7W7EV79</accession>
<feature type="transmembrane region" description="Helical" evidence="1">
    <location>
        <begin position="88"/>
        <end position="109"/>
    </location>
</feature>
<dbReference type="EMBL" id="JACHOA010000007">
    <property type="protein sequence ID" value="MBB4615182.1"/>
    <property type="molecule type" value="Genomic_DNA"/>
</dbReference>
<reference evidence="2 3" key="1">
    <citation type="submission" date="2020-08" db="EMBL/GenBank/DDBJ databases">
        <title>Genomic Encyclopedia of Type Strains, Phase IV (KMG-IV): sequencing the most valuable type-strain genomes for metagenomic binning, comparative biology and taxonomic classification.</title>
        <authorList>
            <person name="Goeker M."/>
        </authorList>
    </citation>
    <scope>NUCLEOTIDE SEQUENCE [LARGE SCALE GENOMIC DNA]</scope>
    <source>
        <strain evidence="2 3">DSM 17507</strain>
    </source>
</reference>
<dbReference type="InterPro" id="IPR031709">
    <property type="entry name" value="PutAbiC"/>
</dbReference>
<sequence>MGGRQRDEKRQARRYFTAGESVVKEYKVDHLDQLIQDVRERPNLYLFIVAFFIIALLWIIWSSCNQLIIEIFKGKNTAEEAGQWGDSFGGFNAFFGAFGTILVAVTLAAQTQANKEQRRQIHIERFEETFFRLIDYMKELKLELRYEQTPSFKSIRQDYAIDGVLRGQDAIFEAYKEVNFWTFKNNVGVRYFKRGNVAHNYDNYVHHRFEHCFAPYFRIIYTILFKIKNDKVLSENEKAYYGNILRAQLGSYETGLLAFNATSRYSKDLRELLIYFRMLKYIPKKRRRVLGSIFPPEAYAPRPD</sequence>
<keyword evidence="1" id="KW-0472">Membrane</keyword>
<protein>
    <recommendedName>
        <fullName evidence="4">Phage abortive infection protein</fullName>
    </recommendedName>
</protein>
<feature type="transmembrane region" description="Helical" evidence="1">
    <location>
        <begin position="44"/>
        <end position="68"/>
    </location>
</feature>
<evidence type="ECO:0000256" key="1">
    <source>
        <dbReference type="SAM" id="Phobius"/>
    </source>
</evidence>
<dbReference type="Pfam" id="PF16872">
    <property type="entry name" value="putAbiC"/>
    <property type="match status" value="1"/>
</dbReference>
<comment type="caution">
    <text evidence="2">The sequence shown here is derived from an EMBL/GenBank/DDBJ whole genome shotgun (WGS) entry which is preliminary data.</text>
</comment>